<gene>
    <name evidence="2" type="ordered locus">BURPS1710b_A0819</name>
</gene>
<feature type="region of interest" description="Disordered" evidence="1">
    <location>
        <begin position="263"/>
        <end position="299"/>
    </location>
</feature>
<dbReference type="HOGENOM" id="CLU_366682_0_0_4"/>
<feature type="compositionally biased region" description="Basic and acidic residues" evidence="1">
    <location>
        <begin position="288"/>
        <end position="299"/>
    </location>
</feature>
<sequence length="760" mass="87708">MRLRRRAAAIERRRAQRLARLREIALPQLRDLRVAILRREVLRIDLRALRRIFVVFRAPRVVRLLHLRDALRRLRPQRLRELRAHFVGRRTGLLQLRDPRDGVVLLLLARLLGALVERQLLLERRETRGLLRIRQRSVAHDSQPREIVALPLLLGAEKRLGPIAERAARDRCALIERELQRREIELVAGRAAVRQLRELIEIRTIAFPDVERLALRERAVELRGDLARDERIERLRAQLALRTQAIVEEIAHRARLREMAVRVERQPRRRRTGQRRGQAARRGAGIGARRDGDRRRRGELGRCGRRARIALRRRADDIPHRAGRDGAGHTVKRDAPRNAAFSLHRSHTLRLQPVRMRADHRDRILRVRAAHAEQLVDLVEVVPLVARAEHLAVQRAAARHEAVVRTGAAIDHHGAGAEHRERRRIEHVRRIDDGNRARVGRARHAENRQRRLDRRAAPRIQQMRVAAYGLGLRPCLARARRAEARARIVLVVRRGLRSRQRLQRGERVLVRVVGAARQDAEHIDERGDHRRRQAGRIVREHGLHEVRELRTAMRRADRRHRCDQLRRDGRDVARGQPALAVADQIHLRCARRGEHLLHVCEQLFAASVRPVVALEAGQVRDIDLRAVRLQVFPDAVPVFENVRVFVGAGQTVHEDDRILGGRVVVDGARRRGGGLRACKREESPDARGGRRAHRERDCRRHCPGSHRSGHVRLLLFESYRMGILLLFARLRFASPAHAACTPTRRHGPKTLPEALTIFDD</sequence>
<protein>
    <submittedName>
        <fullName evidence="2">Uncharacterized protein</fullName>
    </submittedName>
</protein>
<dbReference type="Proteomes" id="UP000002700">
    <property type="component" value="Chromosome II"/>
</dbReference>
<dbReference type="EMBL" id="CP000125">
    <property type="protein sequence ID" value="ABA52295.1"/>
    <property type="molecule type" value="Genomic_DNA"/>
</dbReference>
<dbReference type="EnsemblBacteria" id="ABA52295">
    <property type="protein sequence ID" value="ABA52295"/>
    <property type="gene ID" value="BURPS1710b_A0819"/>
</dbReference>
<evidence type="ECO:0000313" key="2">
    <source>
        <dbReference type="EMBL" id="ABA52295.1"/>
    </source>
</evidence>
<evidence type="ECO:0000256" key="1">
    <source>
        <dbReference type="SAM" id="MobiDB-lite"/>
    </source>
</evidence>
<feature type="compositionally biased region" description="Basic and acidic residues" evidence="1">
    <location>
        <begin position="316"/>
        <end position="336"/>
    </location>
</feature>
<accession>Q3JKC5</accession>
<reference evidence="2 3" key="1">
    <citation type="submission" date="2005-09" db="EMBL/GenBank/DDBJ databases">
        <authorList>
            <person name="Woods D.E."/>
            <person name="Nierman W.C."/>
        </authorList>
    </citation>
    <scope>NUCLEOTIDE SEQUENCE [LARGE SCALE GENOMIC DNA]</scope>
    <source>
        <strain evidence="2 3">1710b</strain>
    </source>
</reference>
<proteinExistence type="predicted"/>
<dbReference type="KEGG" id="bpm:BURPS1710b_A0819"/>
<name>Q3JKC5_BURP1</name>
<organism evidence="2 3">
    <name type="scientific">Burkholderia pseudomallei (strain 1710b)</name>
    <dbReference type="NCBI Taxonomy" id="320372"/>
    <lineage>
        <taxon>Bacteria</taxon>
        <taxon>Pseudomonadati</taxon>
        <taxon>Pseudomonadota</taxon>
        <taxon>Betaproteobacteria</taxon>
        <taxon>Burkholderiales</taxon>
        <taxon>Burkholderiaceae</taxon>
        <taxon>Burkholderia</taxon>
        <taxon>pseudomallei group</taxon>
    </lineage>
</organism>
<evidence type="ECO:0000313" key="3">
    <source>
        <dbReference type="Proteomes" id="UP000002700"/>
    </source>
</evidence>
<dbReference type="AlphaFoldDB" id="Q3JKC5"/>
<feature type="region of interest" description="Disordered" evidence="1">
    <location>
        <begin position="316"/>
        <end position="340"/>
    </location>
</feature>